<feature type="domain" description="LysR substrate-binding" evidence="7">
    <location>
        <begin position="114"/>
        <end position="178"/>
    </location>
</feature>
<proteinExistence type="inferred from homology"/>
<evidence type="ECO:0000313" key="10">
    <source>
        <dbReference type="Proteomes" id="UP000270649"/>
    </source>
</evidence>
<organism evidence="9 10">
    <name type="scientific">Corynebacterium macginleyi</name>
    <dbReference type="NCBI Taxonomy" id="38290"/>
    <lineage>
        <taxon>Bacteria</taxon>
        <taxon>Bacillati</taxon>
        <taxon>Actinomycetota</taxon>
        <taxon>Actinomycetes</taxon>
        <taxon>Mycobacteriales</taxon>
        <taxon>Corynebacteriaceae</taxon>
        <taxon>Corynebacterium</taxon>
    </lineage>
</organism>
<dbReference type="InterPro" id="IPR005119">
    <property type="entry name" value="LysR_subst-bd"/>
</dbReference>
<keyword evidence="5" id="KW-0804">Transcription</keyword>
<evidence type="ECO:0000256" key="1">
    <source>
        <dbReference type="ARBA" id="ARBA00009437"/>
    </source>
</evidence>
<keyword evidence="3" id="KW-0238">DNA-binding</keyword>
<dbReference type="SUPFAM" id="SSF53850">
    <property type="entry name" value="Periplasmic binding protein-like II"/>
    <property type="match status" value="1"/>
</dbReference>
<comment type="similarity">
    <text evidence="1">Belongs to the LysR transcriptional regulatory family.</text>
</comment>
<evidence type="ECO:0000313" key="9">
    <source>
        <dbReference type="EMBL" id="RMB56861.1"/>
    </source>
</evidence>
<dbReference type="EMBL" id="JAACBX020000002">
    <property type="protein sequence ID" value="MBM0244876.1"/>
    <property type="molecule type" value="Genomic_DNA"/>
</dbReference>
<comment type="caution">
    <text evidence="9">The sequence shown here is derived from an EMBL/GenBank/DDBJ whole genome shotgun (WGS) entry which is preliminary data.</text>
</comment>
<evidence type="ECO:0000313" key="11">
    <source>
        <dbReference type="Proteomes" id="UP001518680"/>
    </source>
</evidence>
<dbReference type="Pfam" id="PF03466">
    <property type="entry name" value="LysR_substrate"/>
    <property type="match status" value="1"/>
</dbReference>
<dbReference type="EMBL" id="REGC01000018">
    <property type="protein sequence ID" value="RMB56861.1"/>
    <property type="molecule type" value="Genomic_DNA"/>
</dbReference>
<reference evidence="9 10" key="1">
    <citation type="submission" date="2018-10" db="EMBL/GenBank/DDBJ databases">
        <title>Corynebacterium macginleyi genome sequencing and assembly of the type strain and two clinical samples.</title>
        <authorList>
            <person name="Bernier A.-M."/>
            <person name="Bernard K."/>
        </authorList>
    </citation>
    <scope>NUCLEOTIDE SEQUENCE [LARGE SCALE GENOMIC DNA]</scope>
    <source>
        <strain evidence="9 10">NML 120205</strain>
    </source>
</reference>
<dbReference type="AlphaFoldDB" id="A0A3M0HA63"/>
<dbReference type="OrthoDB" id="3388207at2"/>
<protein>
    <submittedName>
        <fullName evidence="8 9">LysR family transcriptional regulator</fullName>
    </submittedName>
</protein>
<dbReference type="Proteomes" id="UP001518680">
    <property type="component" value="Unassembled WGS sequence"/>
</dbReference>
<dbReference type="GO" id="GO:0032993">
    <property type="term" value="C:protein-DNA complex"/>
    <property type="evidence" value="ECO:0007669"/>
    <property type="project" value="TreeGrafter"/>
</dbReference>
<keyword evidence="4" id="KW-0010">Activator</keyword>
<evidence type="ECO:0000259" key="7">
    <source>
        <dbReference type="Pfam" id="PF03466"/>
    </source>
</evidence>
<accession>A0A3M0HA63</accession>
<dbReference type="PANTHER" id="PTHR30346:SF0">
    <property type="entry name" value="HCA OPERON TRANSCRIPTIONAL ACTIVATOR HCAR"/>
    <property type="match status" value="1"/>
</dbReference>
<gene>
    <name evidence="9" type="ORF">D9543_10455</name>
    <name evidence="8" type="ORF">GWO63_011705</name>
</gene>
<evidence type="ECO:0000256" key="5">
    <source>
        <dbReference type="ARBA" id="ARBA00023163"/>
    </source>
</evidence>
<evidence type="ECO:0000256" key="3">
    <source>
        <dbReference type="ARBA" id="ARBA00023125"/>
    </source>
</evidence>
<reference evidence="8 11" key="2">
    <citation type="submission" date="2021-01" db="EMBL/GenBank/DDBJ databases">
        <title>Complete genome sequences of Corynebacterium macginleyi strains isolated from infectious keratitis.</title>
        <authorList>
            <person name="Sagerfors S."/>
            <person name="Poehlein A."/>
            <person name="Soderquist B."/>
            <person name="Bruggemann H."/>
        </authorList>
    </citation>
    <scope>NUCLEOTIDE SEQUENCE [LARGE SCALE GENOMIC DNA]</scope>
    <source>
        <strain evidence="8 11">12T220</strain>
    </source>
</reference>
<evidence type="ECO:0000256" key="2">
    <source>
        <dbReference type="ARBA" id="ARBA00023015"/>
    </source>
</evidence>
<evidence type="ECO:0000313" key="8">
    <source>
        <dbReference type="EMBL" id="MBM0244876.1"/>
    </source>
</evidence>
<dbReference type="Proteomes" id="UP000270649">
    <property type="component" value="Unassembled WGS sequence"/>
</dbReference>
<dbReference type="GO" id="GO:0003677">
    <property type="term" value="F:DNA binding"/>
    <property type="evidence" value="ECO:0007669"/>
    <property type="project" value="UniProtKB-KW"/>
</dbReference>
<sequence>MLRLAFVTGTQAGKWFRRFQDTTAHGGLFTIDADDSMAELLSGNVDVALMRLPDGRVDDSFHVVRLYEETPGIAVPKDSVYAEAGEALALADVSDEHLNYQLTDSGEVDIAAVREALQVVAANVGIAIAPLPLLKILSKKQVVPLALTGSEVPVTEIALVWRKSHDNEAIQDFVGIAKGRTARSSRQEKPKRTAREKAKTKQSRKIVNNPLQKPKKRPKQRKRR</sequence>
<feature type="region of interest" description="Disordered" evidence="6">
    <location>
        <begin position="181"/>
        <end position="224"/>
    </location>
</feature>
<name>A0A3M0HA63_9CORY</name>
<feature type="compositionally biased region" description="Basic residues" evidence="6">
    <location>
        <begin position="213"/>
        <end position="224"/>
    </location>
</feature>
<dbReference type="RefSeq" id="WP_121928214.1">
    <property type="nucleotide sequence ID" value="NZ_JAACBT010000035.1"/>
</dbReference>
<dbReference type="GO" id="GO:0003700">
    <property type="term" value="F:DNA-binding transcription factor activity"/>
    <property type="evidence" value="ECO:0007669"/>
    <property type="project" value="TreeGrafter"/>
</dbReference>
<dbReference type="Gene3D" id="3.40.190.10">
    <property type="entry name" value="Periplasmic binding protein-like II"/>
    <property type="match status" value="4"/>
</dbReference>
<dbReference type="PANTHER" id="PTHR30346">
    <property type="entry name" value="TRANSCRIPTIONAL DUAL REGULATOR HCAR-RELATED"/>
    <property type="match status" value="1"/>
</dbReference>
<feature type="compositionally biased region" description="Basic and acidic residues" evidence="6">
    <location>
        <begin position="185"/>
        <end position="199"/>
    </location>
</feature>
<evidence type="ECO:0000256" key="4">
    <source>
        <dbReference type="ARBA" id="ARBA00023159"/>
    </source>
</evidence>
<evidence type="ECO:0000256" key="6">
    <source>
        <dbReference type="SAM" id="MobiDB-lite"/>
    </source>
</evidence>
<keyword evidence="11" id="KW-1185">Reference proteome</keyword>
<keyword evidence="2" id="KW-0805">Transcription regulation</keyword>
<dbReference type="CDD" id="cd05466">
    <property type="entry name" value="PBP2_LTTR_substrate"/>
    <property type="match status" value="1"/>
</dbReference>